<evidence type="ECO:0000259" key="8">
    <source>
        <dbReference type="Pfam" id="PF05504"/>
    </source>
</evidence>
<dbReference type="RefSeq" id="WP_077997401.1">
    <property type="nucleotide sequence ID" value="NZ_CP019794.1"/>
</dbReference>
<evidence type="ECO:0000256" key="7">
    <source>
        <dbReference type="ARBA" id="ARBA00023288"/>
    </source>
</evidence>
<feature type="domain" description="Spore germination protein N-terminal" evidence="9">
    <location>
        <begin position="22"/>
        <end position="191"/>
    </location>
</feature>
<dbReference type="NCBIfam" id="TIGR02887">
    <property type="entry name" value="spore_ger_x_C"/>
    <property type="match status" value="1"/>
</dbReference>
<dbReference type="PANTHER" id="PTHR35789:SF1">
    <property type="entry name" value="SPORE GERMINATION PROTEIN B3"/>
    <property type="match status" value="1"/>
</dbReference>
<reference evidence="10 11" key="1">
    <citation type="submission" date="2017-03" db="EMBL/GenBank/DDBJ databases">
        <title>Paenibacillus larvae genome sequencing.</title>
        <authorList>
            <person name="Dingman D.W."/>
        </authorList>
    </citation>
    <scope>NUCLEOTIDE SEQUENCE [LARGE SCALE GENOMIC DNA]</scope>
    <source>
        <strain evidence="10 11">SAG 10367</strain>
    </source>
</reference>
<evidence type="ECO:0000256" key="3">
    <source>
        <dbReference type="ARBA" id="ARBA00022544"/>
    </source>
</evidence>
<protein>
    <recommendedName>
        <fullName evidence="12">Spore germination receptor subunit-like protein</fullName>
    </recommendedName>
</protein>
<keyword evidence="7" id="KW-0449">Lipoprotein</keyword>
<comment type="similarity">
    <text evidence="2">Belongs to the GerABKC lipoprotein family.</text>
</comment>
<dbReference type="GeneID" id="64218696"/>
<dbReference type="PANTHER" id="PTHR35789">
    <property type="entry name" value="SPORE GERMINATION PROTEIN B3"/>
    <property type="match status" value="1"/>
</dbReference>
<keyword evidence="5" id="KW-0472">Membrane</keyword>
<comment type="subcellular location">
    <subcellularLocation>
        <location evidence="1">Membrane</location>
        <topology evidence="1">Lipid-anchor</topology>
    </subcellularLocation>
</comment>
<proteinExistence type="inferred from homology"/>
<evidence type="ECO:0000256" key="1">
    <source>
        <dbReference type="ARBA" id="ARBA00004635"/>
    </source>
</evidence>
<dbReference type="InterPro" id="IPR008844">
    <property type="entry name" value="Spore_GerAC-like"/>
</dbReference>
<keyword evidence="6" id="KW-0564">Palmitate</keyword>
<evidence type="ECO:0008006" key="12">
    <source>
        <dbReference type="Google" id="ProtNLM"/>
    </source>
</evidence>
<keyword evidence="4" id="KW-0732">Signal</keyword>
<evidence type="ECO:0000313" key="11">
    <source>
        <dbReference type="Proteomes" id="UP000192727"/>
    </source>
</evidence>
<dbReference type="InterPro" id="IPR046953">
    <property type="entry name" value="Spore_GerAC-like_C"/>
</dbReference>
<dbReference type="PROSITE" id="PS51257">
    <property type="entry name" value="PROKAR_LIPOPROTEIN"/>
    <property type="match status" value="1"/>
</dbReference>
<dbReference type="EMBL" id="CP020557">
    <property type="protein sequence ID" value="ARF66757.1"/>
    <property type="molecule type" value="Genomic_DNA"/>
</dbReference>
<dbReference type="GO" id="GO:0009847">
    <property type="term" value="P:spore germination"/>
    <property type="evidence" value="ECO:0007669"/>
    <property type="project" value="InterPro"/>
</dbReference>
<dbReference type="Gene3D" id="3.30.300.210">
    <property type="entry name" value="Nutrient germinant receptor protein C, domain 3"/>
    <property type="match status" value="1"/>
</dbReference>
<organism evidence="10 11">
    <name type="scientific">Paenibacillus larvae subsp. pulvifaciens</name>
    <dbReference type="NCBI Taxonomy" id="1477"/>
    <lineage>
        <taxon>Bacteria</taxon>
        <taxon>Bacillati</taxon>
        <taxon>Bacillota</taxon>
        <taxon>Bacilli</taxon>
        <taxon>Bacillales</taxon>
        <taxon>Paenibacillaceae</taxon>
        <taxon>Paenibacillus</taxon>
    </lineage>
</organism>
<keyword evidence="3" id="KW-0309">Germination</keyword>
<accession>A0A1V0UNQ3</accession>
<evidence type="ECO:0000256" key="5">
    <source>
        <dbReference type="ARBA" id="ARBA00023136"/>
    </source>
</evidence>
<evidence type="ECO:0000259" key="9">
    <source>
        <dbReference type="Pfam" id="PF25198"/>
    </source>
</evidence>
<dbReference type="Pfam" id="PF05504">
    <property type="entry name" value="Spore_GerAC"/>
    <property type="match status" value="1"/>
</dbReference>
<feature type="domain" description="Spore germination GerAC-like C-terminal" evidence="8">
    <location>
        <begin position="203"/>
        <end position="374"/>
    </location>
</feature>
<dbReference type="InterPro" id="IPR038501">
    <property type="entry name" value="Spore_GerAC_C_sf"/>
</dbReference>
<gene>
    <name evidence="10" type="ORF">B7C51_01420</name>
</gene>
<dbReference type="AlphaFoldDB" id="A0A1V0UNQ3"/>
<evidence type="ECO:0000256" key="6">
    <source>
        <dbReference type="ARBA" id="ARBA00023139"/>
    </source>
</evidence>
<sequence>MKYIRIVGLLTVSAILLAGCWDQKLLRDVRLVYGFSFDAGKDGLLKIGAAIRENPPSTQGPVTPESDVKTVEGKNVLDGRAQLDHQVAGNYKATKAQVFLIGDELAKKDIYSLFSQYYRMADSPLNAKVAIVKGEAHDIIKMRRIGTMLVSEYLFKLIKTAEKNVMVPHTNMMMIFKYTIDPSVSLFLPHVAYNKKKNEVKLDGLALMDGRKFSGTVLDIDESNMCMLMYNKKGKINALTIKVSDEDNRLPLRNYLTVNVDRLHRKIRIQPAEGEYPLQVKLDLELDVKVWEYPKDRLDNPEVRKMLDEQLNEELTKRAEKVIKKLQKSRCDIFGIARELIAYHPELWNKVKDEWETVFSNMTFKPQVHARIAYKGSTN</sequence>
<evidence type="ECO:0000256" key="4">
    <source>
        <dbReference type="ARBA" id="ARBA00022729"/>
    </source>
</evidence>
<evidence type="ECO:0000313" key="10">
    <source>
        <dbReference type="EMBL" id="ARF66757.1"/>
    </source>
</evidence>
<dbReference type="GO" id="GO:0016020">
    <property type="term" value="C:membrane"/>
    <property type="evidence" value="ECO:0007669"/>
    <property type="project" value="UniProtKB-SubCell"/>
</dbReference>
<evidence type="ECO:0000256" key="2">
    <source>
        <dbReference type="ARBA" id="ARBA00007886"/>
    </source>
</evidence>
<dbReference type="InterPro" id="IPR057336">
    <property type="entry name" value="GerAC_N"/>
</dbReference>
<dbReference type="Proteomes" id="UP000192727">
    <property type="component" value="Chromosome"/>
</dbReference>
<dbReference type="Pfam" id="PF25198">
    <property type="entry name" value="Spore_GerAC_N"/>
    <property type="match status" value="1"/>
</dbReference>
<name>A0A1V0UNQ3_9BACL</name>